<proteinExistence type="predicted"/>
<protein>
    <recommendedName>
        <fullName evidence="4">Peritrophic membrane chitin binding protein</fullName>
    </recommendedName>
</protein>
<dbReference type="EMBL" id="JARKHS020007283">
    <property type="protein sequence ID" value="KAK8781820.1"/>
    <property type="molecule type" value="Genomic_DNA"/>
</dbReference>
<dbReference type="PANTHER" id="PTHR45985:SF8">
    <property type="entry name" value="CHITIN DEACETYLASE-LIKE 9, ISOFORM A"/>
    <property type="match status" value="1"/>
</dbReference>
<evidence type="ECO:0000313" key="3">
    <source>
        <dbReference type="Proteomes" id="UP001321473"/>
    </source>
</evidence>
<organism evidence="2 3">
    <name type="scientific">Amblyomma americanum</name>
    <name type="common">Lone star tick</name>
    <dbReference type="NCBI Taxonomy" id="6943"/>
    <lineage>
        <taxon>Eukaryota</taxon>
        <taxon>Metazoa</taxon>
        <taxon>Ecdysozoa</taxon>
        <taxon>Arthropoda</taxon>
        <taxon>Chelicerata</taxon>
        <taxon>Arachnida</taxon>
        <taxon>Acari</taxon>
        <taxon>Parasitiformes</taxon>
        <taxon>Ixodida</taxon>
        <taxon>Ixodoidea</taxon>
        <taxon>Ixodidae</taxon>
        <taxon>Amblyomminae</taxon>
        <taxon>Amblyomma</taxon>
    </lineage>
</organism>
<dbReference type="Gene3D" id="3.20.20.370">
    <property type="entry name" value="Glycoside hydrolase/deacetylase"/>
    <property type="match status" value="1"/>
</dbReference>
<comment type="caution">
    <text evidence="2">The sequence shown here is derived from an EMBL/GenBank/DDBJ whole genome shotgun (WGS) entry which is preliminary data.</text>
</comment>
<dbReference type="AlphaFoldDB" id="A0AAQ4F3U2"/>
<reference evidence="2 3" key="1">
    <citation type="journal article" date="2023" name="Arcadia Sci">
        <title>De novo assembly of a long-read Amblyomma americanum tick genome.</title>
        <authorList>
            <person name="Chou S."/>
            <person name="Poskanzer K.E."/>
            <person name="Rollins M."/>
            <person name="Thuy-Boun P.S."/>
        </authorList>
    </citation>
    <scope>NUCLEOTIDE SEQUENCE [LARGE SCALE GENOMIC DNA]</scope>
    <source>
        <strain evidence="2">F_SG_1</strain>
        <tissue evidence="2">Salivary glands</tissue>
    </source>
</reference>
<keyword evidence="1" id="KW-1133">Transmembrane helix</keyword>
<keyword evidence="3" id="KW-1185">Reference proteome</keyword>
<feature type="transmembrane region" description="Helical" evidence="1">
    <location>
        <begin position="428"/>
        <end position="453"/>
    </location>
</feature>
<sequence>MRCTRHSRTTEYENIEHCWDQCKAMERAARSLLFALTALCASDVVRCAECDPSRCRLEDNCLCMSTKPPGNLTVAETPQFVMITFDDAVNDQNMDFYRELLAPGRRRNRANGCNMAATFFVSAGYTDYSFVHELHSAGSEIALHSITHLDNMTYWLTLDAAGWETEFLGVRHLMRDYALIPERDMVGARAPFLRIGPGDAYAMMRKQGFLYDSSVFVRPDKLPQYPYTLDYGVQNACGRDACPSGAYNGLWLVPMNMIVRKAPGEDGAENVCAMPDECLPKPTMASDMFDFLRSNFERFYNTNRAPFPLFIHEHWLWDPQRKQGFLSFVDWLLGKEDVFLTTVQEVVHFMRGPQPLGKYSQKKCSRVTQFQPCPEVHTCIFPDSLIEETNYLVGCKPCPKKYPWIEDVVLEAGEQRAKPNSAKESSNAVSVVLVCCALAICLCVAVEVSVHYFGGGRRKRLHKA</sequence>
<keyword evidence="1" id="KW-0472">Membrane</keyword>
<gene>
    <name evidence="2" type="ORF">V5799_016834</name>
</gene>
<evidence type="ECO:0000313" key="2">
    <source>
        <dbReference type="EMBL" id="KAK8781820.1"/>
    </source>
</evidence>
<name>A0AAQ4F3U2_AMBAM</name>
<dbReference type="SUPFAM" id="SSF88713">
    <property type="entry name" value="Glycoside hydrolase/deacetylase"/>
    <property type="match status" value="1"/>
</dbReference>
<evidence type="ECO:0000256" key="1">
    <source>
        <dbReference type="SAM" id="Phobius"/>
    </source>
</evidence>
<evidence type="ECO:0008006" key="4">
    <source>
        <dbReference type="Google" id="ProtNLM"/>
    </source>
</evidence>
<keyword evidence="1" id="KW-0812">Transmembrane</keyword>
<dbReference type="Proteomes" id="UP001321473">
    <property type="component" value="Unassembled WGS sequence"/>
</dbReference>
<accession>A0AAQ4F3U2</accession>
<dbReference type="InterPro" id="IPR052740">
    <property type="entry name" value="CE4"/>
</dbReference>
<dbReference type="PANTHER" id="PTHR45985">
    <property type="match status" value="1"/>
</dbReference>
<dbReference type="GO" id="GO:0005975">
    <property type="term" value="P:carbohydrate metabolic process"/>
    <property type="evidence" value="ECO:0007669"/>
    <property type="project" value="InterPro"/>
</dbReference>
<dbReference type="InterPro" id="IPR011330">
    <property type="entry name" value="Glyco_hydro/deAcase_b/a-brl"/>
</dbReference>